<dbReference type="GeneID" id="93642610"/>
<proteinExistence type="predicted"/>
<dbReference type="AlphaFoldDB" id="A0A0B6AGK3"/>
<dbReference type="HOGENOM" id="CLU_2393751_0_0_9"/>
<sequence length="97" mass="10945">MDFPTIHTNFWDAVIGVPVVLIVTQLIKWLFHPKKQYVPTIALAVGVLFSVFISHPHHIIAGLFMGYFYGYAAIGSYAGLKTTWRTIRKDTSPYSSD</sequence>
<dbReference type="EMBL" id="CP009920">
    <property type="protein sequence ID" value="AJI24000.1"/>
    <property type="molecule type" value="Genomic_DNA"/>
</dbReference>
<accession>A0A0B6AGK3</accession>
<protein>
    <submittedName>
        <fullName evidence="1">Putative membrane protein</fullName>
    </submittedName>
</protein>
<dbReference type="Proteomes" id="UP000031829">
    <property type="component" value="Chromosome"/>
</dbReference>
<name>A0A0B6AGK3_PRIM2</name>
<dbReference type="RefSeq" id="WP_025752303.1">
    <property type="nucleotide sequence ID" value="NZ_BCVB01000004.1"/>
</dbReference>
<organism evidence="1 2">
    <name type="scientific">Priestia megaterium (strain ATCC 14581 / DSM 32 / CCUG 1817 / JCM 2506 / NBRC 15308 / NCIMB 9376 / NCTC 10342 / NRRL B-14308 / VKM B-512 / Ford 19)</name>
    <name type="common">Bacillus megaterium</name>
    <dbReference type="NCBI Taxonomy" id="1348623"/>
    <lineage>
        <taxon>Bacteria</taxon>
        <taxon>Bacillati</taxon>
        <taxon>Bacillota</taxon>
        <taxon>Bacilli</taxon>
        <taxon>Bacillales</taxon>
        <taxon>Bacillaceae</taxon>
        <taxon>Priestia</taxon>
    </lineage>
</organism>
<gene>
    <name evidence="1" type="ORF">BG04_4615</name>
</gene>
<dbReference type="KEGG" id="bmeg:BG04_4615"/>
<evidence type="ECO:0000313" key="1">
    <source>
        <dbReference type="EMBL" id="AJI24000.1"/>
    </source>
</evidence>
<reference evidence="1 2" key="1">
    <citation type="journal article" date="2015" name="Genome Announc.">
        <title>Complete genome sequences for 35 biothreat assay-relevant bacillus species.</title>
        <authorList>
            <person name="Johnson S.L."/>
            <person name="Daligault H.E."/>
            <person name="Davenport K.W."/>
            <person name="Jaissle J."/>
            <person name="Frey K.G."/>
            <person name="Ladner J.T."/>
            <person name="Broomall S.M."/>
            <person name="Bishop-Lilly K.A."/>
            <person name="Bruce D.C."/>
            <person name="Gibbons H.S."/>
            <person name="Coyne S.R."/>
            <person name="Lo C.C."/>
            <person name="Meincke L."/>
            <person name="Munk A.C."/>
            <person name="Koroleva G.I."/>
            <person name="Rosenzweig C.N."/>
            <person name="Palacios G.F."/>
            <person name="Redden C.L."/>
            <person name="Minogue T.D."/>
            <person name="Chain P.S."/>
        </authorList>
    </citation>
    <scope>NUCLEOTIDE SEQUENCE [LARGE SCALE GENOMIC DNA]</scope>
    <source>
        <strain evidence="2">ATCC 14581 / DSM 32 / JCM 2506 / NBRC 15308 / NCIMB 9376 / NCTC 10342 / NRRL B-14308 / VKM B-512</strain>
    </source>
</reference>
<evidence type="ECO:0000313" key="2">
    <source>
        <dbReference type="Proteomes" id="UP000031829"/>
    </source>
</evidence>